<dbReference type="Proteomes" id="UP000194151">
    <property type="component" value="Chromosome"/>
</dbReference>
<keyword evidence="3" id="KW-1185">Reference proteome</keyword>
<dbReference type="GO" id="GO:0016491">
    <property type="term" value="F:oxidoreductase activity"/>
    <property type="evidence" value="ECO:0007669"/>
    <property type="project" value="InterPro"/>
</dbReference>
<dbReference type="RefSeq" id="WP_086066349.1">
    <property type="nucleotide sequence ID" value="NZ_CP021108.1"/>
</dbReference>
<dbReference type="InterPro" id="IPR020471">
    <property type="entry name" value="AKR"/>
</dbReference>
<dbReference type="KEGG" id="bgv:CAL12_20765"/>
<dbReference type="InterPro" id="IPR050523">
    <property type="entry name" value="AKR_Detox_Biosynth"/>
</dbReference>
<proteinExistence type="predicted"/>
<dbReference type="EMBL" id="CP021108">
    <property type="protein sequence ID" value="ARP83006.1"/>
    <property type="molecule type" value="Genomic_DNA"/>
</dbReference>
<dbReference type="AlphaFoldDB" id="A0A1W6YPH3"/>
<dbReference type="InterPro" id="IPR036812">
    <property type="entry name" value="NAD(P)_OxRdtase_dom_sf"/>
</dbReference>
<feature type="domain" description="NADP-dependent oxidoreductase" evidence="1">
    <location>
        <begin position="18"/>
        <end position="317"/>
    </location>
</feature>
<evidence type="ECO:0000313" key="3">
    <source>
        <dbReference type="Proteomes" id="UP000194151"/>
    </source>
</evidence>
<dbReference type="PRINTS" id="PR00069">
    <property type="entry name" value="ALDKETRDTASE"/>
</dbReference>
<dbReference type="InterPro" id="IPR023210">
    <property type="entry name" value="NADP_OxRdtase_dom"/>
</dbReference>
<organism evidence="2 3">
    <name type="scientific">Bordetella genomosp. 8</name>
    <dbReference type="NCBI Taxonomy" id="1416806"/>
    <lineage>
        <taxon>Bacteria</taxon>
        <taxon>Pseudomonadati</taxon>
        <taxon>Pseudomonadota</taxon>
        <taxon>Betaproteobacteria</taxon>
        <taxon>Burkholderiales</taxon>
        <taxon>Alcaligenaceae</taxon>
        <taxon>Bordetella</taxon>
    </lineage>
</organism>
<evidence type="ECO:0000259" key="1">
    <source>
        <dbReference type="Pfam" id="PF00248"/>
    </source>
</evidence>
<dbReference type="GO" id="GO:0005829">
    <property type="term" value="C:cytosol"/>
    <property type="evidence" value="ECO:0007669"/>
    <property type="project" value="TreeGrafter"/>
</dbReference>
<dbReference type="Gene3D" id="3.20.20.100">
    <property type="entry name" value="NADP-dependent oxidoreductase domain"/>
    <property type="match status" value="1"/>
</dbReference>
<name>A0A1W6YPH3_9BORD</name>
<gene>
    <name evidence="2" type="ORF">CAL12_20765</name>
</gene>
<dbReference type="OrthoDB" id="5488419at2"/>
<sequence length="355" mass="38689">MKYLPLGKSGLMVSQYVLGTLTFSGTNGFEALGGIGVAQARRFIDMALDAGVNAFDTANLYSKGDAEKVLGEALAGRRDQVLVFSKGRSAMTDGPNGGGASRGHLVGQLDATLKRLRTDYLDLYFVHQWDGVTPIEETVETMSGFVKSGKIRYWGFSNYSGWAIAKTAMVAQSPGFVPPVAHQIYYTPEAREAEYELITAGSEFGIASMIWSPLGQGLFGGKARRDGAMPAGTRQAAEGWREPYVTDWDRYADVLAAIEAVAAETGRSVPQVTLAWLRERPGVGPIVIGARDERQLSDNLASDSLQLSAEQTARIEKPGRPRAIYPFWHRAMWAMDRPSSAERSYLEGYRDSIGL</sequence>
<reference evidence="2 3" key="1">
    <citation type="submission" date="2017-05" db="EMBL/GenBank/DDBJ databases">
        <title>Complete and WGS of Bordetella genogroups.</title>
        <authorList>
            <person name="Spilker T."/>
            <person name="LiPuma J."/>
        </authorList>
    </citation>
    <scope>NUCLEOTIDE SEQUENCE [LARGE SCALE GENOMIC DNA]</scope>
    <source>
        <strain evidence="2 3">AU19157</strain>
    </source>
</reference>
<evidence type="ECO:0000313" key="2">
    <source>
        <dbReference type="EMBL" id="ARP83006.1"/>
    </source>
</evidence>
<accession>A0A1W6YPH3</accession>
<dbReference type="STRING" id="1416806.CAL12_20765"/>
<dbReference type="PANTHER" id="PTHR43364">
    <property type="entry name" value="NADH-SPECIFIC METHYLGLYOXAL REDUCTASE-RELATED"/>
    <property type="match status" value="1"/>
</dbReference>
<protein>
    <submittedName>
        <fullName evidence="2">Aldo/keto reductase</fullName>
    </submittedName>
</protein>
<dbReference type="Pfam" id="PF00248">
    <property type="entry name" value="Aldo_ket_red"/>
    <property type="match status" value="1"/>
</dbReference>
<dbReference type="SUPFAM" id="SSF51430">
    <property type="entry name" value="NAD(P)-linked oxidoreductase"/>
    <property type="match status" value="1"/>
</dbReference>
<dbReference type="PANTHER" id="PTHR43364:SF18">
    <property type="entry name" value="OXIDOREDUCTASE"/>
    <property type="match status" value="1"/>
</dbReference>